<accession>A0A1M7RMF4</accession>
<comment type="subcellular location">
    <subcellularLocation>
        <location evidence="1">Cell membrane</location>
        <topology evidence="1">Multi-pass membrane protein</topology>
    </subcellularLocation>
</comment>
<protein>
    <submittedName>
        <fullName evidence="8">Major Facilitator Superfamily protein</fullName>
    </submittedName>
</protein>
<evidence type="ECO:0000259" key="7">
    <source>
        <dbReference type="PROSITE" id="PS50850"/>
    </source>
</evidence>
<keyword evidence="3 6" id="KW-1133">Transmembrane helix</keyword>
<dbReference type="EMBL" id="FRCS01000023">
    <property type="protein sequence ID" value="SHN47434.1"/>
    <property type="molecule type" value="Genomic_DNA"/>
</dbReference>
<dbReference type="PROSITE" id="PS50850">
    <property type="entry name" value="MFS"/>
    <property type="match status" value="1"/>
</dbReference>
<feature type="transmembrane region" description="Helical" evidence="6">
    <location>
        <begin position="64"/>
        <end position="87"/>
    </location>
</feature>
<dbReference type="Proteomes" id="UP000184440">
    <property type="component" value="Unassembled WGS sequence"/>
</dbReference>
<dbReference type="OrthoDB" id="7584869at2"/>
<keyword evidence="2 6" id="KW-0812">Transmembrane</keyword>
<proteinExistence type="predicted"/>
<dbReference type="CDD" id="cd06174">
    <property type="entry name" value="MFS"/>
    <property type="match status" value="1"/>
</dbReference>
<dbReference type="GO" id="GO:0022857">
    <property type="term" value="F:transmembrane transporter activity"/>
    <property type="evidence" value="ECO:0007669"/>
    <property type="project" value="InterPro"/>
</dbReference>
<feature type="transmembrane region" description="Helical" evidence="6">
    <location>
        <begin position="241"/>
        <end position="261"/>
    </location>
</feature>
<organism evidence="8 9">
    <name type="scientific">Cryptosporangium aurantiacum</name>
    <dbReference type="NCBI Taxonomy" id="134849"/>
    <lineage>
        <taxon>Bacteria</taxon>
        <taxon>Bacillati</taxon>
        <taxon>Actinomycetota</taxon>
        <taxon>Actinomycetes</taxon>
        <taxon>Cryptosporangiales</taxon>
        <taxon>Cryptosporangiaceae</taxon>
        <taxon>Cryptosporangium</taxon>
    </lineage>
</organism>
<dbReference type="PANTHER" id="PTHR23528">
    <property type="match status" value="1"/>
</dbReference>
<dbReference type="Gene3D" id="1.20.1250.20">
    <property type="entry name" value="MFS general substrate transporter like domains"/>
    <property type="match status" value="2"/>
</dbReference>
<feature type="transmembrane region" description="Helical" evidence="6">
    <location>
        <begin position="158"/>
        <end position="181"/>
    </location>
</feature>
<reference evidence="8 9" key="1">
    <citation type="submission" date="2016-11" db="EMBL/GenBank/DDBJ databases">
        <authorList>
            <person name="Jaros S."/>
            <person name="Januszkiewicz K."/>
            <person name="Wedrychowicz H."/>
        </authorList>
    </citation>
    <scope>NUCLEOTIDE SEQUENCE [LARGE SCALE GENOMIC DNA]</scope>
    <source>
        <strain evidence="8 9">DSM 46144</strain>
    </source>
</reference>
<name>A0A1M7RMF4_9ACTN</name>
<feature type="region of interest" description="Disordered" evidence="5">
    <location>
        <begin position="1"/>
        <end position="22"/>
    </location>
</feature>
<dbReference type="Pfam" id="PF07690">
    <property type="entry name" value="MFS_1"/>
    <property type="match status" value="1"/>
</dbReference>
<dbReference type="SUPFAM" id="SSF103473">
    <property type="entry name" value="MFS general substrate transporter"/>
    <property type="match status" value="1"/>
</dbReference>
<feature type="domain" description="Major facilitator superfamily (MFS) profile" evidence="7">
    <location>
        <begin position="26"/>
        <end position="419"/>
    </location>
</feature>
<keyword evidence="9" id="KW-1185">Reference proteome</keyword>
<evidence type="ECO:0000256" key="6">
    <source>
        <dbReference type="SAM" id="Phobius"/>
    </source>
</evidence>
<dbReference type="InterPro" id="IPR036259">
    <property type="entry name" value="MFS_trans_sf"/>
</dbReference>
<evidence type="ECO:0000313" key="9">
    <source>
        <dbReference type="Proteomes" id="UP000184440"/>
    </source>
</evidence>
<feature type="transmembrane region" description="Helical" evidence="6">
    <location>
        <begin position="30"/>
        <end position="49"/>
    </location>
</feature>
<evidence type="ECO:0000256" key="5">
    <source>
        <dbReference type="SAM" id="MobiDB-lite"/>
    </source>
</evidence>
<feature type="transmembrane region" description="Helical" evidence="6">
    <location>
        <begin position="187"/>
        <end position="206"/>
    </location>
</feature>
<dbReference type="InterPro" id="IPR020846">
    <property type="entry name" value="MFS_dom"/>
</dbReference>
<keyword evidence="4 6" id="KW-0472">Membrane</keyword>
<evidence type="ECO:0000256" key="3">
    <source>
        <dbReference type="ARBA" id="ARBA00022989"/>
    </source>
</evidence>
<feature type="transmembrane region" description="Helical" evidence="6">
    <location>
        <begin position="99"/>
        <end position="117"/>
    </location>
</feature>
<feature type="transmembrane region" description="Helical" evidence="6">
    <location>
        <begin position="395"/>
        <end position="415"/>
    </location>
</feature>
<dbReference type="GO" id="GO:0005886">
    <property type="term" value="C:plasma membrane"/>
    <property type="evidence" value="ECO:0007669"/>
    <property type="project" value="UniProtKB-SubCell"/>
</dbReference>
<dbReference type="RefSeq" id="WP_073265284.1">
    <property type="nucleotide sequence ID" value="NZ_FRCS01000023.1"/>
</dbReference>
<evidence type="ECO:0000256" key="1">
    <source>
        <dbReference type="ARBA" id="ARBA00004651"/>
    </source>
</evidence>
<feature type="transmembrane region" description="Helical" evidence="6">
    <location>
        <begin position="273"/>
        <end position="292"/>
    </location>
</feature>
<gene>
    <name evidence="8" type="ORF">SAMN05443668_12380</name>
</gene>
<dbReference type="AlphaFoldDB" id="A0A1M7RMF4"/>
<dbReference type="InterPro" id="IPR011701">
    <property type="entry name" value="MFS"/>
</dbReference>
<feature type="transmembrane region" description="Helical" evidence="6">
    <location>
        <begin position="304"/>
        <end position="323"/>
    </location>
</feature>
<feature type="transmembrane region" description="Helical" evidence="6">
    <location>
        <begin position="123"/>
        <end position="146"/>
    </location>
</feature>
<evidence type="ECO:0000256" key="4">
    <source>
        <dbReference type="ARBA" id="ARBA00023136"/>
    </source>
</evidence>
<sequence>MAVNPPDQVARRSALDEPTSSPGGRWLTSWTLGHFAFFMVMFAAAQVVLPRQAEAISPDHKEAVVSVVTLVAALCTIVANILVGAYSDRTLARRGRRQIWVLIGAVVTIVALLGQGFQQTVVGMVVVWAVAQIGLSSISAALTAALPDEVPVTERARASSLWGIASAAGPLIGIALVSTVATGVVSAYLTLAVLTVLFAFPFALWTHGVPLTPAERPQTSFRALAAGTLAPLKYADFAWAWTGRFFIQLSNALAQVYLWFFLRDRVGVDPDLWTLYLVVLYTVGAIAAAIPAGRISDRTGRRKALVVVSSVVQGVAAIFYMVWPTTWGAIVGSLLLGIGFGCYAAVDQALITQVLPRAQDRGKDLGVINIANNLPYVFAGLLGGAVLTIFGRDDLGYPVLYALSLVTAIIAAFTVQPIKSVR</sequence>
<evidence type="ECO:0000256" key="2">
    <source>
        <dbReference type="ARBA" id="ARBA00022692"/>
    </source>
</evidence>
<dbReference type="STRING" id="134849.SAMN05443668_12380"/>
<feature type="transmembrane region" description="Helical" evidence="6">
    <location>
        <begin position="329"/>
        <end position="346"/>
    </location>
</feature>
<dbReference type="PANTHER" id="PTHR23528:SF1">
    <property type="entry name" value="MAJOR FACILITATOR SUPERFAMILY (MFS) PROFILE DOMAIN-CONTAINING PROTEIN"/>
    <property type="match status" value="1"/>
</dbReference>
<feature type="transmembrane region" description="Helical" evidence="6">
    <location>
        <begin position="367"/>
        <end position="389"/>
    </location>
</feature>
<evidence type="ECO:0000313" key="8">
    <source>
        <dbReference type="EMBL" id="SHN47434.1"/>
    </source>
</evidence>